<sequence length="100" mass="10707">MNTAVSPSSTLHGLDLRTTRPFTKTATCIGTQNATFIKLSLPSHAAFRSTQLAIYAFTAAGVPFCRLAGFPLFHFEGDLLLFCYPDSVGICSGSISKMLS</sequence>
<organism evidence="1 2">
    <name type="scientific">Peronosclerospora sorghi</name>
    <dbReference type="NCBI Taxonomy" id="230839"/>
    <lineage>
        <taxon>Eukaryota</taxon>
        <taxon>Sar</taxon>
        <taxon>Stramenopiles</taxon>
        <taxon>Oomycota</taxon>
        <taxon>Peronosporomycetes</taxon>
        <taxon>Peronosporales</taxon>
        <taxon>Peronosporaceae</taxon>
        <taxon>Peronosclerospora</taxon>
    </lineage>
</organism>
<protein>
    <submittedName>
        <fullName evidence="1">Uncharacterized protein</fullName>
    </submittedName>
</protein>
<name>A0ACC0VK97_9STRA</name>
<reference evidence="1 2" key="1">
    <citation type="journal article" date="2022" name="bioRxiv">
        <title>The genome of the oomycete Peronosclerospora sorghi, a cosmopolitan pathogen of maize and sorghum, is inflated with dispersed pseudogenes.</title>
        <authorList>
            <person name="Fletcher K."/>
            <person name="Martin F."/>
            <person name="Isakeit T."/>
            <person name="Cavanaugh K."/>
            <person name="Magill C."/>
            <person name="Michelmore R."/>
        </authorList>
    </citation>
    <scope>NUCLEOTIDE SEQUENCE [LARGE SCALE GENOMIC DNA]</scope>
    <source>
        <strain evidence="1">P6</strain>
    </source>
</reference>
<proteinExistence type="predicted"/>
<dbReference type="Proteomes" id="UP001163321">
    <property type="component" value="Chromosome 8"/>
</dbReference>
<evidence type="ECO:0000313" key="2">
    <source>
        <dbReference type="Proteomes" id="UP001163321"/>
    </source>
</evidence>
<gene>
    <name evidence="1" type="ORF">PsorP6_004578</name>
</gene>
<keyword evidence="2" id="KW-1185">Reference proteome</keyword>
<dbReference type="EMBL" id="CM047587">
    <property type="protein sequence ID" value="KAI9906211.1"/>
    <property type="molecule type" value="Genomic_DNA"/>
</dbReference>
<accession>A0ACC0VK97</accession>
<comment type="caution">
    <text evidence="1">The sequence shown here is derived from an EMBL/GenBank/DDBJ whole genome shotgun (WGS) entry which is preliminary data.</text>
</comment>
<evidence type="ECO:0000313" key="1">
    <source>
        <dbReference type="EMBL" id="KAI9906211.1"/>
    </source>
</evidence>